<organism evidence="5 6">
    <name type="scientific">Corynebacterium genitalium ATCC 33030</name>
    <dbReference type="NCBI Taxonomy" id="585529"/>
    <lineage>
        <taxon>Bacteria</taxon>
        <taxon>Bacillati</taxon>
        <taxon>Actinomycetota</taxon>
        <taxon>Actinomycetes</taxon>
        <taxon>Mycobacteriales</taxon>
        <taxon>Corynebacteriaceae</taxon>
        <taxon>Corynebacterium</taxon>
    </lineage>
</organism>
<dbReference type="HOGENOM" id="CLU_007884_6_0_11"/>
<evidence type="ECO:0000313" key="5">
    <source>
        <dbReference type="EMBL" id="EFK55662.1"/>
    </source>
</evidence>
<dbReference type="NCBIfam" id="TIGR03317">
    <property type="entry name" value="ygfZ_signature"/>
    <property type="match status" value="1"/>
</dbReference>
<dbReference type="STRING" id="585529.HMPREF0291_10920"/>
<evidence type="ECO:0000313" key="6">
    <source>
        <dbReference type="Proteomes" id="UP000004208"/>
    </source>
</evidence>
<evidence type="ECO:0000259" key="3">
    <source>
        <dbReference type="Pfam" id="PF01571"/>
    </source>
</evidence>
<dbReference type="Gene3D" id="3.30.1360.120">
    <property type="entry name" value="Probable tRNA modification gtpase trme, domain 1"/>
    <property type="match status" value="2"/>
</dbReference>
<dbReference type="InterPro" id="IPR027266">
    <property type="entry name" value="TrmE/GcvT-like"/>
</dbReference>
<accession>D7WA64</accession>
<feature type="domain" description="GCVT N-terminal" evidence="3">
    <location>
        <begin position="35"/>
        <end position="148"/>
    </location>
</feature>
<protein>
    <submittedName>
        <fullName evidence="5">Glycine cleavage T-protein</fullName>
    </submittedName>
</protein>
<dbReference type="PANTHER" id="PTHR22602">
    <property type="entry name" value="TRANSFERASE CAF17, MITOCHONDRIAL-RELATED"/>
    <property type="match status" value="1"/>
</dbReference>
<proteinExistence type="predicted"/>
<dbReference type="InterPro" id="IPR045179">
    <property type="entry name" value="YgfZ/GcvT"/>
</dbReference>
<dbReference type="PANTHER" id="PTHR22602:SF0">
    <property type="entry name" value="TRANSFERASE CAF17, MITOCHONDRIAL-RELATED"/>
    <property type="match status" value="1"/>
</dbReference>
<feature type="domain" description="CAF17 C-terminal" evidence="4">
    <location>
        <begin position="274"/>
        <end position="329"/>
    </location>
</feature>
<evidence type="ECO:0000256" key="1">
    <source>
        <dbReference type="ARBA" id="ARBA00022946"/>
    </source>
</evidence>
<dbReference type="EMBL" id="ACLJ02000001">
    <property type="protein sequence ID" value="EFK55662.1"/>
    <property type="molecule type" value="Genomic_DNA"/>
</dbReference>
<reference evidence="5" key="1">
    <citation type="submission" date="2010-06" db="EMBL/GenBank/DDBJ databases">
        <authorList>
            <person name="Muzny D."/>
            <person name="Qin X."/>
            <person name="Buhay C."/>
            <person name="Dugan-Rocha S."/>
            <person name="Ding Y."/>
            <person name="Chen G."/>
            <person name="Hawes A."/>
            <person name="Holder M."/>
            <person name="Jhangiani S."/>
            <person name="Johnson A."/>
            <person name="Khan Z."/>
            <person name="Li Z."/>
            <person name="Liu W."/>
            <person name="Liu X."/>
            <person name="Perez L."/>
            <person name="Shen H."/>
            <person name="Wang Q."/>
            <person name="Watt J."/>
            <person name="Xi L."/>
            <person name="Xin Y."/>
            <person name="Zhou J."/>
            <person name="Deng J."/>
            <person name="Jiang H."/>
            <person name="Liu Y."/>
            <person name="Qu J."/>
            <person name="Song X.-Z."/>
            <person name="Zhang L."/>
            <person name="Villasana D."/>
            <person name="Johnson A."/>
            <person name="Liu J."/>
            <person name="Liyanage D."/>
            <person name="Lorensuhewa L."/>
            <person name="Robinson T."/>
            <person name="Song A."/>
            <person name="Song B.-B."/>
            <person name="Dinh H."/>
            <person name="Thornton R."/>
            <person name="Coyle M."/>
            <person name="Francisco L."/>
            <person name="Jackson L."/>
            <person name="Javaid M."/>
            <person name="Korchina V."/>
            <person name="Kovar C."/>
            <person name="Mata R."/>
            <person name="Mathew T."/>
            <person name="Ngo R."/>
            <person name="Nguyen L."/>
            <person name="Nguyen N."/>
            <person name="Okwuonu G."/>
            <person name="Ongeri F."/>
            <person name="Pham C."/>
            <person name="Simmons D."/>
            <person name="Wilczek-Boney K."/>
            <person name="Hale W."/>
            <person name="Jakkamsetti A."/>
            <person name="Pham P."/>
            <person name="Ruth R."/>
            <person name="San Lucas F."/>
            <person name="Warren J."/>
            <person name="Zhang J."/>
            <person name="Zhao Z."/>
            <person name="Zhou C."/>
            <person name="Zhu D."/>
            <person name="Lee S."/>
            <person name="Bess C."/>
            <person name="Blankenburg K."/>
            <person name="Forbes L."/>
            <person name="Fu Q."/>
            <person name="Gubbala S."/>
            <person name="Hirani K."/>
            <person name="Jayaseelan J.C."/>
            <person name="Lara F."/>
            <person name="Munidasa M."/>
            <person name="Palculict T."/>
            <person name="Patil S."/>
            <person name="Pu L.-L."/>
            <person name="Saada N."/>
            <person name="Tang L."/>
            <person name="Weissenberger G."/>
            <person name="Zhu Y."/>
            <person name="Hemphill L."/>
            <person name="Shang Y."/>
            <person name="Youmans B."/>
            <person name="Ayvaz T."/>
            <person name="Ross M."/>
            <person name="Santibanez J."/>
            <person name="Aqrawi P."/>
            <person name="Gross S."/>
            <person name="Joshi V."/>
            <person name="Fowler G."/>
            <person name="Nazareth L."/>
            <person name="Reid J."/>
            <person name="Worley K."/>
            <person name="Petrosino J."/>
            <person name="Highlander S."/>
            <person name="Gibbs R."/>
        </authorList>
    </citation>
    <scope>NUCLEOTIDE SEQUENCE [LARGE SCALE GENOMIC DNA]</scope>
    <source>
        <strain evidence="5">ATCC 33030</strain>
    </source>
</reference>
<dbReference type="Pfam" id="PF01571">
    <property type="entry name" value="GCV_T"/>
    <property type="match status" value="1"/>
</dbReference>
<name>D7WA64_9CORY</name>
<keyword evidence="6" id="KW-1185">Reference proteome</keyword>
<dbReference type="InterPro" id="IPR006222">
    <property type="entry name" value="GCVT_N"/>
</dbReference>
<dbReference type="GO" id="GO:0016226">
    <property type="term" value="P:iron-sulfur cluster assembly"/>
    <property type="evidence" value="ECO:0007669"/>
    <property type="project" value="TreeGrafter"/>
</dbReference>
<dbReference type="Pfam" id="PF25455">
    <property type="entry name" value="Beta-barrel_CAF17_C"/>
    <property type="match status" value="1"/>
</dbReference>
<dbReference type="Proteomes" id="UP000004208">
    <property type="component" value="Unassembled WGS sequence"/>
</dbReference>
<dbReference type="RefSeq" id="WP_005288682.1">
    <property type="nucleotide sequence ID" value="NZ_CM000961.1"/>
</dbReference>
<dbReference type="AlphaFoldDB" id="D7WA64"/>
<dbReference type="InterPro" id="IPR057460">
    <property type="entry name" value="CAF17_C"/>
</dbReference>
<evidence type="ECO:0000259" key="4">
    <source>
        <dbReference type="Pfam" id="PF25455"/>
    </source>
</evidence>
<evidence type="ECO:0000256" key="2">
    <source>
        <dbReference type="SAM" id="MobiDB-lite"/>
    </source>
</evidence>
<gene>
    <name evidence="5" type="ORF">HMPREF0291_10920</name>
</gene>
<dbReference type="InterPro" id="IPR017703">
    <property type="entry name" value="YgfZ/GCV_T_CS"/>
</dbReference>
<sequence length="396" mass="41860">MSYRSPILAVRGATELPDASLIDAAGVPSHYSDPLREQRAVERGGVVIDRSHRHVIRVAGPDAPVFLNNLLSQKLDDVSPGFTAAALDLDMQGRILHHADVTRTEDAFYLDVPSYAFETFLDFLTKMIFWSDVTVEEADLAILTVLGAPSSFDPGVLAATPAFVRTVDWRGPRRVDIAVPRQELMNAFRALTGADGAALTPAGIMTFTAERIKALEPEQRADLDAKSIPHEVHTLIARGGNLGAVHLDKGCYRGQETVARVENLGRSPRLLVMLHIDGSAPVDPQPGDTITMGGRTVGRLGSVAHDCDYGPIGLALVKRSALNAPATSGPAAAVGAQLEILAGTGADDADGTESAADPIVISASVDPDSLPADEGQRAGRVAVDKLRGNAKTHPTT</sequence>
<dbReference type="eggNOG" id="COG0354">
    <property type="taxonomic scope" value="Bacteria"/>
</dbReference>
<dbReference type="SUPFAM" id="SSF103025">
    <property type="entry name" value="Folate-binding domain"/>
    <property type="match status" value="1"/>
</dbReference>
<feature type="region of interest" description="Disordered" evidence="2">
    <location>
        <begin position="364"/>
        <end position="396"/>
    </location>
</feature>
<feature type="compositionally biased region" description="Basic and acidic residues" evidence="2">
    <location>
        <begin position="374"/>
        <end position="387"/>
    </location>
</feature>
<keyword evidence="1" id="KW-0809">Transit peptide</keyword>
<comment type="caution">
    <text evidence="5">The sequence shown here is derived from an EMBL/GenBank/DDBJ whole genome shotgun (WGS) entry which is preliminary data.</text>
</comment>
<dbReference type="OrthoDB" id="9796287at2"/>